<evidence type="ECO:0000313" key="2">
    <source>
        <dbReference type="Proteomes" id="UP000008022"/>
    </source>
</evidence>
<dbReference type="EnsemblPlants" id="ORUFI01G48780.1">
    <property type="protein sequence ID" value="ORUFI01G48780.1"/>
    <property type="gene ID" value="ORUFI01G48780"/>
</dbReference>
<dbReference type="InterPro" id="IPR011009">
    <property type="entry name" value="Kinase-like_dom_sf"/>
</dbReference>
<reference evidence="1" key="2">
    <citation type="submission" date="2015-06" db="UniProtKB">
        <authorList>
            <consortium name="EnsemblPlants"/>
        </authorList>
    </citation>
    <scope>IDENTIFICATION</scope>
</reference>
<protein>
    <recommendedName>
        <fullName evidence="3">Protein kinase domain-containing protein</fullName>
    </recommendedName>
</protein>
<dbReference type="Gramene" id="ORUFI01G48780.1">
    <property type="protein sequence ID" value="ORUFI01G48780.1"/>
    <property type="gene ID" value="ORUFI01G48780"/>
</dbReference>
<reference evidence="2" key="1">
    <citation type="submission" date="2013-06" db="EMBL/GenBank/DDBJ databases">
        <authorList>
            <person name="Zhao Q."/>
        </authorList>
    </citation>
    <scope>NUCLEOTIDE SEQUENCE</scope>
    <source>
        <strain evidence="2">cv. W1943</strain>
    </source>
</reference>
<proteinExistence type="predicted"/>
<accession>A0A0E0N849</accession>
<organism evidence="1 2">
    <name type="scientific">Oryza rufipogon</name>
    <name type="common">Brownbeard rice</name>
    <name type="synonym">Asian wild rice</name>
    <dbReference type="NCBI Taxonomy" id="4529"/>
    <lineage>
        <taxon>Eukaryota</taxon>
        <taxon>Viridiplantae</taxon>
        <taxon>Streptophyta</taxon>
        <taxon>Embryophyta</taxon>
        <taxon>Tracheophyta</taxon>
        <taxon>Spermatophyta</taxon>
        <taxon>Magnoliopsida</taxon>
        <taxon>Liliopsida</taxon>
        <taxon>Poales</taxon>
        <taxon>Poaceae</taxon>
        <taxon>BOP clade</taxon>
        <taxon>Oryzoideae</taxon>
        <taxon>Oryzeae</taxon>
        <taxon>Oryzinae</taxon>
        <taxon>Oryza</taxon>
    </lineage>
</organism>
<evidence type="ECO:0008006" key="3">
    <source>
        <dbReference type="Google" id="ProtNLM"/>
    </source>
</evidence>
<dbReference type="Proteomes" id="UP000008022">
    <property type="component" value="Unassembled WGS sequence"/>
</dbReference>
<dbReference type="SUPFAM" id="SSF56112">
    <property type="entry name" value="Protein kinase-like (PK-like)"/>
    <property type="match status" value="1"/>
</dbReference>
<name>A0A0E0N849_ORYRU</name>
<dbReference type="AlphaFoldDB" id="A0A0E0N849"/>
<sequence>MSFEVHKSVFYAKDSTRGECFVIDQRKLHLDLDGNPTKLHEATYIMGPSTIKCLVKNGTAEKPLMLKDYAILKNIRHPNIVSIQNFYDEADLSSHGLMGPFFAWIKSKKGQQGIIESSHISSRPSTTFRQIIIGISKALDCLLQHNIYPSEIRIEDVYVRVKGGITTVKLLVYEAQLATSRNTTASNQNAQRIKLWKDVKGVADKCVELAGLKKQIHPDCDRFLKYIGAGNVKWLEDYPDEWNDDKKACYLKALVASDSKYVRSKLQLIGFTWPDYSDFLNNLITDQVTRLDIKYNILDPYDYLRLCRNLVKHWLSLPSNLREKNDDYAFFLRKMEKWTPRIWCNLYEAIGWPPNLVLYISELQQQQVLIVSVPNERNIKVFGVAAAFDSVRDRFRSRFSELQQFKKTQC</sequence>
<evidence type="ECO:0000313" key="1">
    <source>
        <dbReference type="EnsemblPlants" id="ORUFI01G48780.1"/>
    </source>
</evidence>
<dbReference type="HOGENOM" id="CLU_066742_1_0_1"/>
<keyword evidence="2" id="KW-1185">Reference proteome</keyword>
<dbReference type="OMA" id="HEATYIM"/>